<feature type="region of interest" description="Disordered" evidence="1">
    <location>
        <begin position="1"/>
        <end position="22"/>
    </location>
</feature>
<evidence type="ECO:0000259" key="2">
    <source>
        <dbReference type="Pfam" id="PF12275"/>
    </source>
</evidence>
<dbReference type="AlphaFoldDB" id="A0A0P0Z8Y1"/>
<reference evidence="3" key="1">
    <citation type="journal article" date="2015" name="Proc. Natl. Acad. Sci. U.S.A.">
        <title>Bacterial clade with the ribosomal RNA operon on a small plasmid rather than the chromosome.</title>
        <authorList>
            <person name="Anda M."/>
            <person name="Ohtsubo Y."/>
            <person name="Okubo T."/>
            <person name="Sugawara M."/>
            <person name="Nagata Y."/>
            <person name="Tsuda M."/>
            <person name="Minamisawa K."/>
            <person name="Mitsui H."/>
        </authorList>
    </citation>
    <scope>NUCLEOTIDE SEQUENCE</scope>
    <source>
        <strain evidence="3">DSM 15513</strain>
    </source>
</reference>
<dbReference type="Pfam" id="PF12275">
    <property type="entry name" value="DUF3616"/>
    <property type="match status" value="1"/>
</dbReference>
<protein>
    <recommendedName>
        <fullName evidence="2">DUF3616 domain-containing protein</fullName>
    </recommendedName>
</protein>
<organism evidence="3">
    <name type="scientific">Fulvimarina pelagi</name>
    <dbReference type="NCBI Taxonomy" id="217511"/>
    <lineage>
        <taxon>Bacteria</taxon>
        <taxon>Pseudomonadati</taxon>
        <taxon>Pseudomonadota</taxon>
        <taxon>Alphaproteobacteria</taxon>
        <taxon>Hyphomicrobiales</taxon>
        <taxon>Aurantimonadaceae</taxon>
        <taxon>Fulvimarina</taxon>
    </lineage>
</organism>
<dbReference type="OrthoDB" id="423529at2"/>
<dbReference type="RefSeq" id="WP_007067592.1">
    <property type="nucleotide sequence ID" value="NZ_BBWO01000012.1"/>
</dbReference>
<proteinExistence type="predicted"/>
<dbReference type="EMBL" id="LC066395">
    <property type="protein sequence ID" value="BAT30935.1"/>
    <property type="molecule type" value="Genomic_DNA"/>
</dbReference>
<sequence>MTKTMPVTERANAGLEKEHALERERSGTISMYFRPLEHFAEVNDPIWRDISSLAIVGRSIFSTCDETSTVERLVLDEDTLRAEDHVNFNLGRTFELPDGPDGEMDIEGLAVADGYLWICGSHSLKRDKIEGGGVYDLEDLDWDANRGFLGRVPLLDKGDGIFDLVGAYEPLDKTPARHARMVKFSKNKVPIRDMMAKDPLIGPYVPLPCKENGFDIEGIAVRGDTVLIGLRGPVIGGYAMIIRLEIKKTKGGFLKARKQEATGKRYALQSVDLNGQGIRDMVWQGERLLILTGATTDLECFQSVIEITDYDPERSLYPMVEVKRLLDLPPKRGVDSAEGLALATIKGDLKILIAYDSPSEERVSDQECSVVVDVFDLPAS</sequence>
<accession>A0A0P0Z8Y1</accession>
<feature type="domain" description="DUF3616" evidence="2">
    <location>
        <begin position="49"/>
        <end position="373"/>
    </location>
</feature>
<dbReference type="InterPro" id="IPR022060">
    <property type="entry name" value="DUF3616"/>
</dbReference>
<evidence type="ECO:0000256" key="1">
    <source>
        <dbReference type="SAM" id="MobiDB-lite"/>
    </source>
</evidence>
<evidence type="ECO:0000313" key="3">
    <source>
        <dbReference type="EMBL" id="BAT30935.1"/>
    </source>
</evidence>
<name>A0A0P0Z8Y1_9HYPH</name>